<dbReference type="EMBL" id="UINC01078414">
    <property type="protein sequence ID" value="SVC19471.1"/>
    <property type="molecule type" value="Genomic_DNA"/>
</dbReference>
<sequence>MKTHKLFIAKQTVKIEKYIIIYVYET</sequence>
<evidence type="ECO:0000313" key="1">
    <source>
        <dbReference type="EMBL" id="SVC19471.1"/>
    </source>
</evidence>
<proteinExistence type="predicted"/>
<accession>A0A382K9S7</accession>
<dbReference type="AlphaFoldDB" id="A0A382K9S7"/>
<gene>
    <name evidence="1" type="ORF">METZ01_LOCUS272325</name>
</gene>
<name>A0A382K9S7_9ZZZZ</name>
<organism evidence="1">
    <name type="scientific">marine metagenome</name>
    <dbReference type="NCBI Taxonomy" id="408172"/>
    <lineage>
        <taxon>unclassified sequences</taxon>
        <taxon>metagenomes</taxon>
        <taxon>ecological metagenomes</taxon>
    </lineage>
</organism>
<protein>
    <submittedName>
        <fullName evidence="1">Uncharacterized protein</fullName>
    </submittedName>
</protein>
<reference evidence="1" key="1">
    <citation type="submission" date="2018-05" db="EMBL/GenBank/DDBJ databases">
        <authorList>
            <person name="Lanie J.A."/>
            <person name="Ng W.-L."/>
            <person name="Kazmierczak K.M."/>
            <person name="Andrzejewski T.M."/>
            <person name="Davidsen T.M."/>
            <person name="Wayne K.J."/>
            <person name="Tettelin H."/>
            <person name="Glass J.I."/>
            <person name="Rusch D."/>
            <person name="Podicherti R."/>
            <person name="Tsui H.-C.T."/>
            <person name="Winkler M.E."/>
        </authorList>
    </citation>
    <scope>NUCLEOTIDE SEQUENCE</scope>
</reference>